<protein>
    <recommendedName>
        <fullName evidence="5">Transmembrane protein</fullName>
    </recommendedName>
</protein>
<feature type="compositionally biased region" description="Low complexity" evidence="1">
    <location>
        <begin position="156"/>
        <end position="166"/>
    </location>
</feature>
<evidence type="ECO:0000256" key="2">
    <source>
        <dbReference type="SAM" id="Phobius"/>
    </source>
</evidence>
<evidence type="ECO:0008006" key="5">
    <source>
        <dbReference type="Google" id="ProtNLM"/>
    </source>
</evidence>
<accession>A0AAV9J1N6</accession>
<reference evidence="3 4" key="1">
    <citation type="submission" date="2022-07" db="EMBL/GenBank/DDBJ databases">
        <title>Genome-wide signatures of adaptation to extreme environments.</title>
        <authorList>
            <person name="Cho C.H."/>
            <person name="Yoon H.S."/>
        </authorList>
    </citation>
    <scope>NUCLEOTIDE SEQUENCE [LARGE SCALE GENOMIC DNA]</scope>
    <source>
        <strain evidence="3 4">DBV 063 E5</strain>
    </source>
</reference>
<dbReference type="Proteomes" id="UP001301350">
    <property type="component" value="Unassembled WGS sequence"/>
</dbReference>
<comment type="caution">
    <text evidence="3">The sequence shown here is derived from an EMBL/GenBank/DDBJ whole genome shotgun (WGS) entry which is preliminary data.</text>
</comment>
<name>A0AAV9J1N6_CYACA</name>
<feature type="region of interest" description="Disordered" evidence="1">
    <location>
        <begin position="156"/>
        <end position="180"/>
    </location>
</feature>
<evidence type="ECO:0000256" key="1">
    <source>
        <dbReference type="SAM" id="MobiDB-lite"/>
    </source>
</evidence>
<feature type="region of interest" description="Disordered" evidence="1">
    <location>
        <begin position="313"/>
        <end position="400"/>
    </location>
</feature>
<evidence type="ECO:0000313" key="3">
    <source>
        <dbReference type="EMBL" id="KAK4538512.1"/>
    </source>
</evidence>
<feature type="transmembrane region" description="Helical" evidence="2">
    <location>
        <begin position="123"/>
        <end position="145"/>
    </location>
</feature>
<dbReference type="EMBL" id="JANCYW010000018">
    <property type="protein sequence ID" value="KAK4538512.1"/>
    <property type="molecule type" value="Genomic_DNA"/>
</dbReference>
<gene>
    <name evidence="3" type="ORF">CDCA_CDCA18G4537</name>
</gene>
<sequence>MHTPRRRSTATPPGLAMTLWPAFAPGWLSSAPAAVGRAETLLGRRIGEAWRWASAPCRAHRRLVCAIDGVGVRDSGKQTLAPPPSSPLQRPLDAVQAIALEGYARLRTTPRCATRTRSSVRRFGANGLAACLLGMVLALSSAAAAPRAWAATTSTAEAGAAATSTAKPARGRAQRATKEGKPQRVIESIIDCRRSDLNIQPLEKDTPSIDLGALGFDLKDFFSEKELFSRRLTEQTESQLELQELEDDEIQYGGRNALGKLLTFGVAVGGVYLIYRGAVMWERWLREEERLAEEEERELTGKFIDPVVPVEELERKSNDDNKAEGEKRKRKKKGKGAQGSSADRTRDDREDDDRGGGDSGVRKPRRPKPSGPPSSPSAGDGGTPSGPDEGLDALDDLLGD</sequence>
<evidence type="ECO:0000313" key="4">
    <source>
        <dbReference type="Proteomes" id="UP001301350"/>
    </source>
</evidence>
<feature type="compositionally biased region" description="Basic and acidic residues" evidence="1">
    <location>
        <begin position="343"/>
        <end position="356"/>
    </location>
</feature>
<feature type="compositionally biased region" description="Acidic residues" evidence="1">
    <location>
        <begin position="389"/>
        <end position="400"/>
    </location>
</feature>
<dbReference type="AlphaFoldDB" id="A0AAV9J1N6"/>
<proteinExistence type="predicted"/>
<keyword evidence="2" id="KW-0472">Membrane</keyword>
<keyword evidence="2" id="KW-0812">Transmembrane</keyword>
<organism evidence="3 4">
    <name type="scientific">Cyanidium caldarium</name>
    <name type="common">Red alga</name>
    <dbReference type="NCBI Taxonomy" id="2771"/>
    <lineage>
        <taxon>Eukaryota</taxon>
        <taxon>Rhodophyta</taxon>
        <taxon>Bangiophyceae</taxon>
        <taxon>Cyanidiales</taxon>
        <taxon>Cyanidiaceae</taxon>
        <taxon>Cyanidium</taxon>
    </lineage>
</organism>
<keyword evidence="2" id="KW-1133">Transmembrane helix</keyword>
<keyword evidence="4" id="KW-1185">Reference proteome</keyword>
<feature type="compositionally biased region" description="Basic and acidic residues" evidence="1">
    <location>
        <begin position="313"/>
        <end position="327"/>
    </location>
</feature>